<accession>A0ABT2Y3R3</accession>
<dbReference type="PROSITE" id="PS51166">
    <property type="entry name" value="CBM20"/>
    <property type="match status" value="1"/>
</dbReference>
<evidence type="ECO:0000256" key="1">
    <source>
        <dbReference type="SAM" id="SignalP"/>
    </source>
</evidence>
<protein>
    <recommendedName>
        <fullName evidence="2">CBM20 domain-containing protein</fullName>
    </recommendedName>
</protein>
<keyword evidence="1" id="KW-0732">Signal</keyword>
<dbReference type="Gene3D" id="2.60.40.1110">
    <property type="match status" value="1"/>
</dbReference>
<reference evidence="3" key="1">
    <citation type="submission" date="2022-09" db="EMBL/GenBank/DDBJ databases">
        <title>Novel Mycoplasma species identified in domestic and wild animals.</title>
        <authorList>
            <person name="Volokhov D.V."/>
            <person name="Furtak V.A."/>
            <person name="Zagorodnyaya T.A."/>
        </authorList>
    </citation>
    <scope>NUCLEOTIDE SEQUENCE</scope>
    <source>
        <strain evidence="3">Oakley</strain>
    </source>
</reference>
<evidence type="ECO:0000313" key="3">
    <source>
        <dbReference type="EMBL" id="MCV2231376.1"/>
    </source>
</evidence>
<name>A0ABT2Y3R3_9MOLU</name>
<gene>
    <name evidence="3" type="ORF">N7548_00865</name>
</gene>
<feature type="domain" description="CBM20" evidence="2">
    <location>
        <begin position="371"/>
        <end position="476"/>
    </location>
</feature>
<dbReference type="InterPro" id="IPR002044">
    <property type="entry name" value="CBM20"/>
</dbReference>
<organism evidence="3 4">
    <name type="scientific">Paracholeplasma manati</name>
    <dbReference type="NCBI Taxonomy" id="591373"/>
    <lineage>
        <taxon>Bacteria</taxon>
        <taxon>Bacillati</taxon>
        <taxon>Mycoplasmatota</taxon>
        <taxon>Mollicutes</taxon>
        <taxon>Acholeplasmatales</taxon>
        <taxon>Acholeplasmataceae</taxon>
        <taxon>Paracholeplasma</taxon>
    </lineage>
</organism>
<comment type="caution">
    <text evidence="3">The sequence shown here is derived from an EMBL/GenBank/DDBJ whole genome shotgun (WGS) entry which is preliminary data.</text>
</comment>
<dbReference type="InterPro" id="IPR013783">
    <property type="entry name" value="Ig-like_fold"/>
</dbReference>
<sequence length="601" mass="65643">MKKVLTALVLFVTAFTLFGLKTQAAGTGNLVVHFKAWDVNYDYSELGSWGWNGTSGKVKDGVDSFGAYWNFDNIAIPDTPADMGFIAVEWPGGAGPNWDKKLTGDVMISTSVLQDGKTTHVYVFQGTNAQAFAADPDKVNVLVVYYDPANAYEETIGVHHWGMTVADPAWASPKPFGTAGKALSGYDVKGIILAGQESWAGLLVYAGSDATKKTGDINPVAETPVGQADVVYVVNAGDAKTDNTNVFRNYEDFANEAFSFKLKPFTAEGMTGTFAQNPTDIYVETSAPITSPYPTALDKDAARAQIESWFSVREKTGENTYGPALEIERVDFALSATTLNTFVVVLKDSNKLDNTKEYEVFFDLGFPEDPLPAAKNVEVTLKLTAPANTPSDAVLSVAGAFNGWTPGSTGYTATKEGNVYTVTFEVSVQDAWTVLEYKWTRGSWDNEEFVASNRALVIPNNVDEIMFEDTVEVWKDIEAPENKYAAPVRTTTPNLSASMLLVMDTDAPELTFISPAGIVGKPAAERIIEVEWGKPFDQNLFPGYRVIDDRDGDLTPLVFVPKGEFSKIDTSKVGDYTIMLQVEDKWGNVTQQTFIFRVVKK</sequence>
<feature type="chain" id="PRO_5046506937" description="CBM20 domain-containing protein" evidence="1">
    <location>
        <begin position="25"/>
        <end position="601"/>
    </location>
</feature>
<proteinExistence type="predicted"/>
<dbReference type="Gene3D" id="2.60.40.10">
    <property type="entry name" value="Immunoglobulins"/>
    <property type="match status" value="2"/>
</dbReference>
<keyword evidence="4" id="KW-1185">Reference proteome</keyword>
<dbReference type="InterPro" id="IPR013784">
    <property type="entry name" value="Carb-bd-like_fold"/>
</dbReference>
<dbReference type="RefSeq" id="WP_263607488.1">
    <property type="nucleotide sequence ID" value="NZ_JAOVQM010000001.1"/>
</dbReference>
<dbReference type="EMBL" id="JAOVQM010000001">
    <property type="protein sequence ID" value="MCV2231376.1"/>
    <property type="molecule type" value="Genomic_DNA"/>
</dbReference>
<evidence type="ECO:0000313" key="4">
    <source>
        <dbReference type="Proteomes" id="UP001177160"/>
    </source>
</evidence>
<dbReference type="Proteomes" id="UP001177160">
    <property type="component" value="Unassembled WGS sequence"/>
</dbReference>
<feature type="signal peptide" evidence="1">
    <location>
        <begin position="1"/>
        <end position="24"/>
    </location>
</feature>
<dbReference type="SUPFAM" id="SSF49452">
    <property type="entry name" value="Starch-binding domain-like"/>
    <property type="match status" value="1"/>
</dbReference>
<evidence type="ECO:0000259" key="2">
    <source>
        <dbReference type="PROSITE" id="PS51166"/>
    </source>
</evidence>